<comment type="caution">
    <text evidence="8">The sequence shown here is derived from an EMBL/GenBank/DDBJ whole genome shotgun (WGS) entry which is preliminary data.</text>
</comment>
<dbReference type="GO" id="GO:0071949">
    <property type="term" value="F:FAD binding"/>
    <property type="evidence" value="ECO:0007669"/>
    <property type="project" value="TreeGrafter"/>
</dbReference>
<keyword evidence="3 6" id="KW-0560">Oxidoreductase</keyword>
<dbReference type="GO" id="GO:0010133">
    <property type="term" value="P:L-proline catabolic process to L-glutamate"/>
    <property type="evidence" value="ECO:0007669"/>
    <property type="project" value="TreeGrafter"/>
</dbReference>
<comment type="similarity">
    <text evidence="2 6">Belongs to the proline oxidase family.</text>
</comment>
<accession>A0A498NC79</accession>
<comment type="function">
    <text evidence="6">Converts proline to delta-1-pyrroline-5-carboxylate.</text>
</comment>
<dbReference type="AlphaFoldDB" id="A0A498NC79"/>
<comment type="cofactor">
    <cofactor evidence="6">
        <name>FAD</name>
        <dbReference type="ChEBI" id="CHEBI:57692"/>
    </cofactor>
</comment>
<feature type="domain" description="Proline dehydrogenase" evidence="7">
    <location>
        <begin position="138"/>
        <end position="446"/>
    </location>
</feature>
<organism evidence="8 9">
    <name type="scientific">Labeo rohita</name>
    <name type="common">Indian major carp</name>
    <name type="synonym">Cyprinus rohita</name>
    <dbReference type="NCBI Taxonomy" id="84645"/>
    <lineage>
        <taxon>Eukaryota</taxon>
        <taxon>Metazoa</taxon>
        <taxon>Chordata</taxon>
        <taxon>Craniata</taxon>
        <taxon>Vertebrata</taxon>
        <taxon>Euteleostomi</taxon>
        <taxon>Actinopterygii</taxon>
        <taxon>Neopterygii</taxon>
        <taxon>Teleostei</taxon>
        <taxon>Ostariophysi</taxon>
        <taxon>Cypriniformes</taxon>
        <taxon>Cyprinidae</taxon>
        <taxon>Labeoninae</taxon>
        <taxon>Labeonini</taxon>
        <taxon>Labeo</taxon>
    </lineage>
</organism>
<keyword evidence="6" id="KW-0274">FAD</keyword>
<proteinExistence type="evidence at protein level"/>
<reference evidence="8 9" key="1">
    <citation type="submission" date="2018-03" db="EMBL/GenBank/DDBJ databases">
        <title>Draft genome sequence of Rohu Carp (Labeo rohita).</title>
        <authorList>
            <person name="Das P."/>
            <person name="Kushwaha B."/>
            <person name="Joshi C.G."/>
            <person name="Kumar D."/>
            <person name="Nagpure N.S."/>
            <person name="Sahoo L."/>
            <person name="Das S.P."/>
            <person name="Bit A."/>
            <person name="Patnaik S."/>
            <person name="Meher P.K."/>
            <person name="Jayasankar P."/>
            <person name="Koringa P.G."/>
            <person name="Patel N.V."/>
            <person name="Hinsu A.T."/>
            <person name="Kumar R."/>
            <person name="Pandey M."/>
            <person name="Agarwal S."/>
            <person name="Srivastava S."/>
            <person name="Singh M."/>
            <person name="Iquebal M.A."/>
            <person name="Jaiswal S."/>
            <person name="Angadi U.B."/>
            <person name="Kumar N."/>
            <person name="Raza M."/>
            <person name="Shah T.M."/>
            <person name="Rai A."/>
            <person name="Jena J.K."/>
        </authorList>
    </citation>
    <scope>NUCLEOTIDE SEQUENCE [LARGE SCALE GENOMIC DNA]</scope>
    <source>
        <strain evidence="8">DASCIFA01</strain>
        <tissue evidence="8">Testis</tissue>
    </source>
</reference>
<evidence type="ECO:0000256" key="2">
    <source>
        <dbReference type="ARBA" id="ARBA00005869"/>
    </source>
</evidence>
<sequence length="570" mass="65775">MSIRKTLPAFGLATFDRNIRSFVISTRHRRNVQALHSTKTNTNEEASDSRQHVSFSNKISIDFEQTKEAYKSKDTLELLRSLVVFKLCSYDILVDNNKEIIDLSRKLLGQKTFEQFMKMTFYGQFVAGEDHQSIRPVVQKNQAFGVGAVLDYSVEEDLSQEEAERKEMESCMSTLEKESPGADHRETFTARRKFGNRHEAVTSARTYFYADEAKCDQHMETFLKCIKASGGSSEDGFSAIKMTALGRPQFLLQFSEVLVKWRRFFSFLAAKQGKDGVEVLEQKLDQEQLQTCLASLGAQGNIQSCFSDGRLHSSGVVDILDWNRLIDERMKISDLLVVPNLQTGRLEPLLSKFTEEEERQLKRMLQRLDILAKHAVENGVRLMVDAEQTYFQPAISRLTVEMKRIFNRDKAVVFNTYQCYLKEAFDNVSMDVELSRREGWCFGAKLSCWLKVRTKSRMIYEQLVSFRCLDYILEEIEQNKKANVMVASHNLDTVKHTLRRVVTSFDKAQAGFPVYKYVPYGPVNEVIPYLSRRAQENRSIMKGVQMERELLWKELMRRLTSGEVFYTPAV</sequence>
<dbReference type="Pfam" id="PF01619">
    <property type="entry name" value="Pro_dh"/>
    <property type="match status" value="2"/>
</dbReference>
<evidence type="ECO:0000256" key="3">
    <source>
        <dbReference type="ARBA" id="ARBA00023002"/>
    </source>
</evidence>
<dbReference type="Proteomes" id="UP000290572">
    <property type="component" value="Unassembled WGS sequence"/>
</dbReference>
<evidence type="ECO:0000313" key="8">
    <source>
        <dbReference type="EMBL" id="RXN28576.1"/>
    </source>
</evidence>
<dbReference type="PANTHER" id="PTHR13914:SF0">
    <property type="entry name" value="PROLINE DEHYDROGENASE 1, MITOCHONDRIAL"/>
    <property type="match status" value="1"/>
</dbReference>
<gene>
    <name evidence="8" type="ORF">ROHU_019177</name>
</gene>
<dbReference type="EC" id="1.5.5.2" evidence="6"/>
<dbReference type="Gene3D" id="3.20.20.220">
    <property type="match status" value="2"/>
</dbReference>
<protein>
    <recommendedName>
        <fullName evidence="6">Proline dehydrogenase</fullName>
        <ecNumber evidence="6">1.5.5.2</ecNumber>
    </recommendedName>
</protein>
<keyword evidence="10" id="KW-1267">Proteomics identification</keyword>
<comment type="catalytic activity">
    <reaction evidence="5 6">
        <text>L-proline + a quinone = (S)-1-pyrroline-5-carboxylate + a quinol + H(+)</text>
        <dbReference type="Rhea" id="RHEA:23784"/>
        <dbReference type="ChEBI" id="CHEBI:15378"/>
        <dbReference type="ChEBI" id="CHEBI:17388"/>
        <dbReference type="ChEBI" id="CHEBI:24646"/>
        <dbReference type="ChEBI" id="CHEBI:60039"/>
        <dbReference type="ChEBI" id="CHEBI:132124"/>
        <dbReference type="EC" id="1.5.5.2"/>
    </reaction>
</comment>
<comment type="pathway">
    <text evidence="1">Amino-acid degradation; L-proline degradation into L-glutamate; L-glutamate from L-proline: step 1/2.</text>
</comment>
<dbReference type="InterPro" id="IPR029041">
    <property type="entry name" value="FAD-linked_oxidoreductase-like"/>
</dbReference>
<feature type="domain" description="Proline dehydrogenase" evidence="7">
    <location>
        <begin position="507"/>
        <end position="543"/>
    </location>
</feature>
<evidence type="ECO:0000256" key="6">
    <source>
        <dbReference type="RuleBase" id="RU364054"/>
    </source>
</evidence>
<dbReference type="InterPro" id="IPR002872">
    <property type="entry name" value="Proline_DH_dom"/>
</dbReference>
<evidence type="ECO:0000256" key="5">
    <source>
        <dbReference type="ARBA" id="ARBA00048779"/>
    </source>
</evidence>
<evidence type="ECO:0000259" key="7">
    <source>
        <dbReference type="Pfam" id="PF01619"/>
    </source>
</evidence>
<dbReference type="InterPro" id="IPR015659">
    <property type="entry name" value="Proline_oxidase"/>
</dbReference>
<dbReference type="PANTHER" id="PTHR13914">
    <property type="entry name" value="PROLINE OXIDASE"/>
    <property type="match status" value="1"/>
</dbReference>
<dbReference type="GO" id="GO:0004657">
    <property type="term" value="F:proline dehydrogenase activity"/>
    <property type="evidence" value="ECO:0007669"/>
    <property type="project" value="UniProtKB-EC"/>
</dbReference>
<evidence type="ECO:0000256" key="1">
    <source>
        <dbReference type="ARBA" id="ARBA00004739"/>
    </source>
</evidence>
<dbReference type="STRING" id="84645.A0A498NC79"/>
<keyword evidence="6" id="KW-0285">Flavoprotein</keyword>
<dbReference type="SUPFAM" id="SSF51730">
    <property type="entry name" value="FAD-linked oxidoreductase"/>
    <property type="match status" value="1"/>
</dbReference>
<dbReference type="GO" id="GO:0005739">
    <property type="term" value="C:mitochondrion"/>
    <property type="evidence" value="ECO:0007669"/>
    <property type="project" value="TreeGrafter"/>
</dbReference>
<keyword evidence="9" id="KW-1185">Reference proteome</keyword>
<keyword evidence="4 6" id="KW-0642">Proline metabolism</keyword>
<evidence type="ECO:0000313" key="9">
    <source>
        <dbReference type="Proteomes" id="UP000290572"/>
    </source>
</evidence>
<evidence type="ECO:0000256" key="4">
    <source>
        <dbReference type="ARBA" id="ARBA00023062"/>
    </source>
</evidence>
<dbReference type="EMBL" id="QBIY01011857">
    <property type="protein sequence ID" value="RXN28576.1"/>
    <property type="molecule type" value="Genomic_DNA"/>
</dbReference>
<evidence type="ECO:0007829" key="10">
    <source>
        <dbReference type="PeptideAtlas" id="A0A498NC79"/>
    </source>
</evidence>
<name>A0A498NC79_LABRO</name>